<gene>
    <name evidence="1" type="ORF">XBP1_1340065</name>
</gene>
<comment type="caution">
    <text evidence="1">The sequence shown here is derived from an EMBL/GenBank/DDBJ whole genome shotgun (WGS) entry which is preliminary data.</text>
</comment>
<sequence>MGSTHRGFPNLDKNREIRFGGLLYIHQLSPHISQLFDVRLCVFTAILELKMIQYNRFNRK</sequence>
<dbReference type="HOGENOM" id="CLU_2940827_0_0_6"/>
<dbReference type="EMBL" id="CBSW010000040">
    <property type="protein sequence ID" value="CDG95520.1"/>
    <property type="molecule type" value="Genomic_DNA"/>
</dbReference>
<protein>
    <submittedName>
        <fullName evidence="1">Uncharacterized protein</fullName>
    </submittedName>
</protein>
<dbReference type="AlphaFoldDB" id="A0A077NC23"/>
<organism evidence="1">
    <name type="scientific">Xenorhabdus bovienii str. puntauvense</name>
    <dbReference type="NCBI Taxonomy" id="1398201"/>
    <lineage>
        <taxon>Bacteria</taxon>
        <taxon>Pseudomonadati</taxon>
        <taxon>Pseudomonadota</taxon>
        <taxon>Gammaproteobacteria</taxon>
        <taxon>Enterobacterales</taxon>
        <taxon>Morganellaceae</taxon>
        <taxon>Xenorhabdus</taxon>
    </lineage>
</organism>
<evidence type="ECO:0000313" key="1">
    <source>
        <dbReference type="EMBL" id="CDG95520.1"/>
    </source>
</evidence>
<reference evidence="1" key="1">
    <citation type="submission" date="2013-07" db="EMBL/GenBank/DDBJ databases">
        <title>Sub-species coevolution in mutualistic symbiosis.</title>
        <authorList>
            <person name="Murfin K."/>
            <person name="Klassen J."/>
            <person name="Lee M."/>
            <person name="Forst S."/>
            <person name="Stock P."/>
            <person name="Goodrich-Blair H."/>
        </authorList>
    </citation>
    <scope>NUCLEOTIDE SEQUENCE [LARGE SCALE GENOMIC DNA]</scope>
    <source>
        <strain evidence="1">Puntauvense</strain>
    </source>
</reference>
<dbReference type="Proteomes" id="UP000028511">
    <property type="component" value="Unassembled WGS sequence"/>
</dbReference>
<name>A0A077NC23_XENBV</name>
<proteinExistence type="predicted"/>
<accession>A0A077NC23</accession>